<keyword evidence="2" id="KW-1185">Reference proteome</keyword>
<dbReference type="EMBL" id="BTRK01000006">
    <property type="protein sequence ID" value="GMR57244.1"/>
    <property type="molecule type" value="Genomic_DNA"/>
</dbReference>
<reference evidence="2" key="1">
    <citation type="submission" date="2022-10" db="EMBL/GenBank/DDBJ databases">
        <title>Genome assembly of Pristionchus species.</title>
        <authorList>
            <person name="Yoshida K."/>
            <person name="Sommer R.J."/>
        </authorList>
    </citation>
    <scope>NUCLEOTIDE SEQUENCE [LARGE SCALE GENOMIC DNA]</scope>
    <source>
        <strain evidence="2">RS5460</strain>
    </source>
</reference>
<name>A0AAN5D6C6_9BILA</name>
<sequence>GSARRESLSNSRVNSLEREAMLMMEDTVVSTTFIAPALKLPMVDLHISCAYTERSEGNEFHRGITNRPNTNPTNIQSFLLTSLMGAESRSTT</sequence>
<organism evidence="1 2">
    <name type="scientific">Pristionchus mayeri</name>
    <dbReference type="NCBI Taxonomy" id="1317129"/>
    <lineage>
        <taxon>Eukaryota</taxon>
        <taxon>Metazoa</taxon>
        <taxon>Ecdysozoa</taxon>
        <taxon>Nematoda</taxon>
        <taxon>Chromadorea</taxon>
        <taxon>Rhabditida</taxon>
        <taxon>Rhabditina</taxon>
        <taxon>Diplogasteromorpha</taxon>
        <taxon>Diplogasteroidea</taxon>
        <taxon>Neodiplogasteridae</taxon>
        <taxon>Pristionchus</taxon>
    </lineage>
</organism>
<dbReference type="Proteomes" id="UP001328107">
    <property type="component" value="Unassembled WGS sequence"/>
</dbReference>
<comment type="caution">
    <text evidence="1">The sequence shown here is derived from an EMBL/GenBank/DDBJ whole genome shotgun (WGS) entry which is preliminary data.</text>
</comment>
<proteinExistence type="predicted"/>
<evidence type="ECO:0000313" key="1">
    <source>
        <dbReference type="EMBL" id="GMR57244.1"/>
    </source>
</evidence>
<dbReference type="AlphaFoldDB" id="A0AAN5D6C6"/>
<accession>A0AAN5D6C6</accession>
<gene>
    <name evidence="1" type="ORF">PMAYCL1PPCAC_27439</name>
</gene>
<protein>
    <submittedName>
        <fullName evidence="1">Uncharacterized protein</fullName>
    </submittedName>
</protein>
<feature type="non-terminal residue" evidence="1">
    <location>
        <position position="1"/>
    </location>
</feature>
<evidence type="ECO:0000313" key="2">
    <source>
        <dbReference type="Proteomes" id="UP001328107"/>
    </source>
</evidence>